<dbReference type="InterPro" id="IPR036156">
    <property type="entry name" value="Beta-gal/glucu_dom_sf"/>
</dbReference>
<protein>
    <recommendedName>
        <fullName evidence="1">Beta-galactosidase domain-containing protein</fullName>
    </recommendedName>
</protein>
<dbReference type="HOGENOM" id="CLU_1331315_0_0_11"/>
<gene>
    <name evidence="2" type="ORF">SNOD_28320</name>
</gene>
<dbReference type="Gene3D" id="2.60.40.10">
    <property type="entry name" value="Immunoglobulins"/>
    <property type="match status" value="1"/>
</dbReference>
<dbReference type="Proteomes" id="UP000031526">
    <property type="component" value="Chromosome"/>
</dbReference>
<proteinExistence type="predicted"/>
<sequence>MRIACHRAAIESMPGLQGGFIRGFRGHGRLRRVSYGRAAGRRGTGRYGGGVAALDRCRPDAGVLGELPGHGAAPMTETVFPGHPPESESTAPVGMECFRHEGIVIRNQRRLGGLDRLTAEWELTLADGRTLTAPAALPRLVPGESAAVPLPFALPRDGGEAWLTLRVRTAEDQPWAPKGTQVCVRRLRLRGPTARSAAVGSGAATA</sequence>
<organism evidence="2 3">
    <name type="scientific">Streptomyces nodosus</name>
    <dbReference type="NCBI Taxonomy" id="40318"/>
    <lineage>
        <taxon>Bacteria</taxon>
        <taxon>Bacillati</taxon>
        <taxon>Actinomycetota</taxon>
        <taxon>Actinomycetes</taxon>
        <taxon>Kitasatosporales</taxon>
        <taxon>Streptomycetaceae</taxon>
        <taxon>Streptomyces</taxon>
    </lineage>
</organism>
<evidence type="ECO:0000313" key="3">
    <source>
        <dbReference type="Proteomes" id="UP000031526"/>
    </source>
</evidence>
<dbReference type="SUPFAM" id="SSF49303">
    <property type="entry name" value="beta-Galactosidase/glucuronidase domain"/>
    <property type="match status" value="1"/>
</dbReference>
<dbReference type="InterPro" id="IPR013783">
    <property type="entry name" value="Ig-like_fold"/>
</dbReference>
<dbReference type="AlphaFoldDB" id="A0A0B5DIE1"/>
<accession>A0A0B5DIE1</accession>
<dbReference type="STRING" id="40318.SNOD_28320"/>
<dbReference type="EMBL" id="CP009313">
    <property type="protein sequence ID" value="AJE43488.1"/>
    <property type="molecule type" value="Genomic_DNA"/>
</dbReference>
<dbReference type="Pfam" id="PF16353">
    <property type="entry name" value="LacZ_4"/>
    <property type="match status" value="1"/>
</dbReference>
<keyword evidence="3" id="KW-1185">Reference proteome</keyword>
<reference evidence="3" key="1">
    <citation type="submission" date="2014-09" db="EMBL/GenBank/DDBJ databases">
        <title>Sequence of the Streptomyces nodosus genome.</title>
        <authorList>
            <person name="Sweeney P."/>
            <person name="Stephens N."/>
            <person name="Murphy C."/>
            <person name="Caffrey P."/>
        </authorList>
    </citation>
    <scope>NUCLEOTIDE SEQUENCE [LARGE SCALE GENOMIC DNA]</scope>
    <source>
        <strain evidence="3">ATCC 14899</strain>
    </source>
</reference>
<evidence type="ECO:0000259" key="1">
    <source>
        <dbReference type="Pfam" id="PF16353"/>
    </source>
</evidence>
<dbReference type="GO" id="GO:0005975">
    <property type="term" value="P:carbohydrate metabolic process"/>
    <property type="evidence" value="ECO:0007669"/>
    <property type="project" value="UniProtKB-ARBA"/>
</dbReference>
<reference evidence="2 3" key="2">
    <citation type="journal article" date="2016" name="Appl. Microbiol. Biotechnol.">
        <title>Exploiting the genome sequence of Streptomyces nodosus for enhanced antibiotic production.</title>
        <authorList>
            <person name="Sweeney P."/>
            <person name="Murphy C.D."/>
            <person name="Caffrey P."/>
        </authorList>
    </citation>
    <scope>NUCLEOTIDE SEQUENCE [LARGE SCALE GENOMIC DNA]</scope>
    <source>
        <strain evidence="2 3">ATCC 14899</strain>
    </source>
</reference>
<feature type="domain" description="Beta-galactosidase" evidence="1">
    <location>
        <begin position="103"/>
        <end position="189"/>
    </location>
</feature>
<dbReference type="InterPro" id="IPR032312">
    <property type="entry name" value="LacZ_4"/>
</dbReference>
<name>A0A0B5DIE1_9ACTN</name>
<evidence type="ECO:0000313" key="2">
    <source>
        <dbReference type="EMBL" id="AJE43488.1"/>
    </source>
</evidence>